<comment type="caution">
    <text evidence="2">The sequence shown here is derived from an EMBL/GenBank/DDBJ whole genome shotgun (WGS) entry which is preliminary data.</text>
</comment>
<dbReference type="Proteomes" id="UP001302126">
    <property type="component" value="Unassembled WGS sequence"/>
</dbReference>
<organism evidence="2 3">
    <name type="scientific">Podospora australis</name>
    <dbReference type="NCBI Taxonomy" id="1536484"/>
    <lineage>
        <taxon>Eukaryota</taxon>
        <taxon>Fungi</taxon>
        <taxon>Dikarya</taxon>
        <taxon>Ascomycota</taxon>
        <taxon>Pezizomycotina</taxon>
        <taxon>Sordariomycetes</taxon>
        <taxon>Sordariomycetidae</taxon>
        <taxon>Sordariales</taxon>
        <taxon>Podosporaceae</taxon>
        <taxon>Podospora</taxon>
    </lineage>
</organism>
<feature type="region of interest" description="Disordered" evidence="1">
    <location>
        <begin position="1"/>
        <end position="34"/>
    </location>
</feature>
<name>A0AAN6WHH5_9PEZI</name>
<gene>
    <name evidence="2" type="ORF">QBC35DRAFT_510773</name>
</gene>
<dbReference type="EMBL" id="MU864875">
    <property type="protein sequence ID" value="KAK4181980.1"/>
    <property type="molecule type" value="Genomic_DNA"/>
</dbReference>
<reference evidence="2" key="2">
    <citation type="submission" date="2023-05" db="EMBL/GenBank/DDBJ databases">
        <authorList>
            <consortium name="Lawrence Berkeley National Laboratory"/>
            <person name="Steindorff A."/>
            <person name="Hensen N."/>
            <person name="Bonometti L."/>
            <person name="Westerberg I."/>
            <person name="Brannstrom I.O."/>
            <person name="Guillou S."/>
            <person name="Cros-Aarteil S."/>
            <person name="Calhoun S."/>
            <person name="Haridas S."/>
            <person name="Kuo A."/>
            <person name="Mondo S."/>
            <person name="Pangilinan J."/>
            <person name="Riley R."/>
            <person name="Labutti K."/>
            <person name="Andreopoulos B."/>
            <person name="Lipzen A."/>
            <person name="Chen C."/>
            <person name="Yanf M."/>
            <person name="Daum C."/>
            <person name="Ng V."/>
            <person name="Clum A."/>
            <person name="Ohm R."/>
            <person name="Martin F."/>
            <person name="Silar P."/>
            <person name="Natvig D."/>
            <person name="Lalanne C."/>
            <person name="Gautier V."/>
            <person name="Ament-Velasquez S.L."/>
            <person name="Kruys A."/>
            <person name="Hutchinson M.I."/>
            <person name="Powell A.J."/>
            <person name="Barry K."/>
            <person name="Miller A.N."/>
            <person name="Grigoriev I.V."/>
            <person name="Debuchy R."/>
            <person name="Gladieux P."/>
            <person name="Thoren M.H."/>
            <person name="Johannesson H."/>
        </authorList>
    </citation>
    <scope>NUCLEOTIDE SEQUENCE</scope>
    <source>
        <strain evidence="2">PSN309</strain>
    </source>
</reference>
<sequence length="167" mass="18328">MSPSRASDSSRHTKSTKATSVSSKAKRSSAYDADFEQHLTDHNIYLPLRNRQAPKPDLEDTRLLLSASRPSLSPSRFDDSAFEDFLQKNETKSEGTIMRNVIPIITGNASIPNEGNLPFTNFKSLTGGLTVNTVPDFFDGALPGDVDKSVREDLSHMIVPTKHANVP</sequence>
<evidence type="ECO:0000313" key="2">
    <source>
        <dbReference type="EMBL" id="KAK4181980.1"/>
    </source>
</evidence>
<dbReference type="AlphaFoldDB" id="A0AAN6WHH5"/>
<protein>
    <submittedName>
        <fullName evidence="2">Uncharacterized protein</fullName>
    </submittedName>
</protein>
<evidence type="ECO:0000313" key="3">
    <source>
        <dbReference type="Proteomes" id="UP001302126"/>
    </source>
</evidence>
<proteinExistence type="predicted"/>
<reference evidence="2" key="1">
    <citation type="journal article" date="2023" name="Mol. Phylogenet. Evol.">
        <title>Genome-scale phylogeny and comparative genomics of the fungal order Sordariales.</title>
        <authorList>
            <person name="Hensen N."/>
            <person name="Bonometti L."/>
            <person name="Westerberg I."/>
            <person name="Brannstrom I.O."/>
            <person name="Guillou S."/>
            <person name="Cros-Aarteil S."/>
            <person name="Calhoun S."/>
            <person name="Haridas S."/>
            <person name="Kuo A."/>
            <person name="Mondo S."/>
            <person name="Pangilinan J."/>
            <person name="Riley R."/>
            <person name="LaButti K."/>
            <person name="Andreopoulos B."/>
            <person name="Lipzen A."/>
            <person name="Chen C."/>
            <person name="Yan M."/>
            <person name="Daum C."/>
            <person name="Ng V."/>
            <person name="Clum A."/>
            <person name="Steindorff A."/>
            <person name="Ohm R.A."/>
            <person name="Martin F."/>
            <person name="Silar P."/>
            <person name="Natvig D.O."/>
            <person name="Lalanne C."/>
            <person name="Gautier V."/>
            <person name="Ament-Velasquez S.L."/>
            <person name="Kruys A."/>
            <person name="Hutchinson M.I."/>
            <person name="Powell A.J."/>
            <person name="Barry K."/>
            <person name="Miller A.N."/>
            <person name="Grigoriev I.V."/>
            <person name="Debuchy R."/>
            <person name="Gladieux P."/>
            <person name="Hiltunen Thoren M."/>
            <person name="Johannesson H."/>
        </authorList>
    </citation>
    <scope>NUCLEOTIDE SEQUENCE</scope>
    <source>
        <strain evidence="2">PSN309</strain>
    </source>
</reference>
<keyword evidence="3" id="KW-1185">Reference proteome</keyword>
<feature type="non-terminal residue" evidence="2">
    <location>
        <position position="167"/>
    </location>
</feature>
<evidence type="ECO:0000256" key="1">
    <source>
        <dbReference type="SAM" id="MobiDB-lite"/>
    </source>
</evidence>
<accession>A0AAN6WHH5</accession>